<feature type="transmembrane region" description="Helical" evidence="1">
    <location>
        <begin position="26"/>
        <end position="46"/>
    </location>
</feature>
<feature type="transmembrane region" description="Helical" evidence="1">
    <location>
        <begin position="148"/>
        <end position="168"/>
    </location>
</feature>
<feature type="transmembrane region" description="Helical" evidence="1">
    <location>
        <begin position="243"/>
        <end position="261"/>
    </location>
</feature>
<keyword evidence="1" id="KW-0472">Membrane</keyword>
<evidence type="ECO:0000256" key="1">
    <source>
        <dbReference type="SAM" id="Phobius"/>
    </source>
</evidence>
<dbReference type="RefSeq" id="WP_091364913.1">
    <property type="nucleotide sequence ID" value="NZ_FMXA01000016.1"/>
</dbReference>
<proteinExistence type="predicted"/>
<keyword evidence="3" id="KW-1185">Reference proteome</keyword>
<evidence type="ECO:0000313" key="2">
    <source>
        <dbReference type="EMBL" id="SDA54972.1"/>
    </source>
</evidence>
<dbReference type="GeneID" id="87756251"/>
<organism evidence="2 3">
    <name type="scientific">Allisonella histaminiformans</name>
    <dbReference type="NCBI Taxonomy" id="209880"/>
    <lineage>
        <taxon>Bacteria</taxon>
        <taxon>Bacillati</taxon>
        <taxon>Bacillota</taxon>
        <taxon>Negativicutes</taxon>
        <taxon>Veillonellales</taxon>
        <taxon>Veillonellaceae</taxon>
        <taxon>Allisonella</taxon>
    </lineage>
</organism>
<reference evidence="2 3" key="1">
    <citation type="submission" date="2016-10" db="EMBL/GenBank/DDBJ databases">
        <authorList>
            <person name="de Groot N.N."/>
        </authorList>
    </citation>
    <scope>NUCLEOTIDE SEQUENCE [LARGE SCALE GENOMIC DNA]</scope>
    <source>
        <strain evidence="2 3">DSM 15230</strain>
    </source>
</reference>
<sequence>MSFWYKERQKMALWWNGISRQEIHSYVYTAVLFLFLTFLYFMSIHISGLFSWYRFQRSMMECFIMLFLTQLMTGKNMLHPFWRIGYIPFALWITVFPYCITHALNGSHYSDFNHLTPYFLTAFGVLLLLFFMMNIISKAVLGKKMMTVIVLAMAGYFSFSPFIYLLHFHLTGMVLSPRELFFASHMPMDWIAHIIYPRIGWSGLIAIALGMIIYLTLYCRWIWSSAYHLNPRWKDQHGTQISILYRILQLLVFIGCVWLLVRWSSECFPMKEFNSINAYEEYLDTITNSNP</sequence>
<feature type="transmembrane region" description="Helical" evidence="1">
    <location>
        <begin position="84"/>
        <end position="104"/>
    </location>
</feature>
<evidence type="ECO:0000313" key="3">
    <source>
        <dbReference type="Proteomes" id="UP000199689"/>
    </source>
</evidence>
<dbReference type="EMBL" id="FMXA01000016">
    <property type="protein sequence ID" value="SDA54972.1"/>
    <property type="molecule type" value="Genomic_DNA"/>
</dbReference>
<feature type="transmembrane region" description="Helical" evidence="1">
    <location>
        <begin position="116"/>
        <end position="136"/>
    </location>
</feature>
<dbReference type="OrthoDB" id="1634473at2"/>
<dbReference type="AlphaFoldDB" id="A0A1G5WAD0"/>
<gene>
    <name evidence="2" type="ORF">SAMN02910343_01241</name>
</gene>
<name>A0A1G5WAD0_9FIRM</name>
<keyword evidence="1" id="KW-1133">Transmembrane helix</keyword>
<accession>A0A1G5WAD0</accession>
<protein>
    <submittedName>
        <fullName evidence="2">Uncharacterized protein</fullName>
    </submittedName>
</protein>
<feature type="transmembrane region" description="Helical" evidence="1">
    <location>
        <begin position="203"/>
        <end position="223"/>
    </location>
</feature>
<dbReference type="Proteomes" id="UP000199689">
    <property type="component" value="Unassembled WGS sequence"/>
</dbReference>
<keyword evidence="1" id="KW-0812">Transmembrane</keyword>